<reference evidence="2" key="1">
    <citation type="journal article" date="2019" name="Int. J. Syst. Evol. Microbiol.">
        <title>The Global Catalogue of Microorganisms (GCM) 10K type strain sequencing project: providing services to taxonomists for standard genome sequencing and annotation.</title>
        <authorList>
            <consortium name="The Broad Institute Genomics Platform"/>
            <consortium name="The Broad Institute Genome Sequencing Center for Infectious Disease"/>
            <person name="Wu L."/>
            <person name="Ma J."/>
        </authorList>
    </citation>
    <scope>NUCLEOTIDE SEQUENCE [LARGE SCALE GENOMIC DNA]</scope>
    <source>
        <strain evidence="2">JCM 30846</strain>
    </source>
</reference>
<evidence type="ECO:0000313" key="2">
    <source>
        <dbReference type="Proteomes" id="UP001499884"/>
    </source>
</evidence>
<protein>
    <submittedName>
        <fullName evidence="1">Uncharacterized protein</fullName>
    </submittedName>
</protein>
<sequence>MPDKEYAVAIPAADEGAVRPWRKLLRGVDEAELGAMCCLGDWLEAGASYELSVGAVLVLCDPLPGGDQKRVRIWRVKTDGTIKEERDSTLGSRNAFGTSVRGTMRRLVGKHPARPGPVRQLTAAPARVNERADTCGLCRQPVAAREGILVRNARGYTEARHPVGQCPPAPPRTNDFPQECGTCGGWLEKGEGILYEAAPALPGPYGKALIKARHPQQCPPTEERVAPPPRANGRDQDCMLCGNLVPAGAGLLLRQGRGWEVRHLENQCPPAEELWEIQRGVPGRFHPRPERWAVAGTVLRSTLYDYRRPFPEDAPGFHRVGEGEVTAIVTTVRERRPEYCRGEDGNQPSELIGEDGWYFRILVRPATAEEAADILAEEDKQQRRAALSARRRQMFERGEDGEIPETADLSGAVQVDFGALRSLHQHWPDDELHVDEQAGVAWYLRYNGHDGDDWSLSNHGSFIARRVPLTEERARLVADLRAEYAQGGAGDASA</sequence>
<dbReference type="EMBL" id="BAABEP010000088">
    <property type="protein sequence ID" value="GAA3760670.1"/>
    <property type="molecule type" value="Genomic_DNA"/>
</dbReference>
<name>A0ABP7GDZ8_9ACTN</name>
<accession>A0ABP7GDZ8</accession>
<keyword evidence="2" id="KW-1185">Reference proteome</keyword>
<proteinExistence type="predicted"/>
<organism evidence="1 2">
    <name type="scientific">Streptomyces tremellae</name>
    <dbReference type="NCBI Taxonomy" id="1124239"/>
    <lineage>
        <taxon>Bacteria</taxon>
        <taxon>Bacillati</taxon>
        <taxon>Actinomycetota</taxon>
        <taxon>Actinomycetes</taxon>
        <taxon>Kitasatosporales</taxon>
        <taxon>Streptomycetaceae</taxon>
        <taxon>Streptomyces</taxon>
    </lineage>
</organism>
<gene>
    <name evidence="1" type="ORF">GCM10023082_63600</name>
</gene>
<evidence type="ECO:0000313" key="1">
    <source>
        <dbReference type="EMBL" id="GAA3760670.1"/>
    </source>
</evidence>
<dbReference type="RefSeq" id="WP_345655306.1">
    <property type="nucleotide sequence ID" value="NZ_BAABEP010000088.1"/>
</dbReference>
<comment type="caution">
    <text evidence="1">The sequence shown here is derived from an EMBL/GenBank/DDBJ whole genome shotgun (WGS) entry which is preliminary data.</text>
</comment>
<dbReference type="Proteomes" id="UP001499884">
    <property type="component" value="Unassembled WGS sequence"/>
</dbReference>